<proteinExistence type="predicted"/>
<organism evidence="1 2">
    <name type="scientific">Dactylosporangium darangshiense</name>
    <dbReference type="NCBI Taxonomy" id="579108"/>
    <lineage>
        <taxon>Bacteria</taxon>
        <taxon>Bacillati</taxon>
        <taxon>Actinomycetota</taxon>
        <taxon>Actinomycetes</taxon>
        <taxon>Micromonosporales</taxon>
        <taxon>Micromonosporaceae</taxon>
        <taxon>Dactylosporangium</taxon>
    </lineage>
</organism>
<dbReference type="RefSeq" id="WP_345143739.1">
    <property type="nucleotide sequence ID" value="NZ_BAABAT010000079.1"/>
</dbReference>
<gene>
    <name evidence="1" type="ORF">GCM10022255_111280</name>
</gene>
<accession>A0ABP8DUS0</accession>
<dbReference type="EMBL" id="BAABAT010000079">
    <property type="protein sequence ID" value="GAA4263765.1"/>
    <property type="molecule type" value="Genomic_DNA"/>
</dbReference>
<dbReference type="Proteomes" id="UP001500620">
    <property type="component" value="Unassembled WGS sequence"/>
</dbReference>
<sequence>MTSGERIVARLGRALVIVVLGSAIGYVGQNPPGPGVTSWVDAVAVATKHEWHAENPPVGDLVVLPPASRTGLEQGDRIWTVLWLSAEGKLCGIFVDYAPKAQRRLPSHAGGFRLNEFPDAPDLAGIRSVWNGYLWMLAKVPPEVVSVTLVSDAGATATAQMVKVSTGAGAPVAFFVVTLYAADRSLGAVHLKATDASGRVVFTKTTDEVGM</sequence>
<keyword evidence="2" id="KW-1185">Reference proteome</keyword>
<comment type="caution">
    <text evidence="1">The sequence shown here is derived from an EMBL/GenBank/DDBJ whole genome shotgun (WGS) entry which is preliminary data.</text>
</comment>
<evidence type="ECO:0000313" key="1">
    <source>
        <dbReference type="EMBL" id="GAA4263765.1"/>
    </source>
</evidence>
<evidence type="ECO:0000313" key="2">
    <source>
        <dbReference type="Proteomes" id="UP001500620"/>
    </source>
</evidence>
<reference evidence="2" key="1">
    <citation type="journal article" date="2019" name="Int. J. Syst. Evol. Microbiol.">
        <title>The Global Catalogue of Microorganisms (GCM) 10K type strain sequencing project: providing services to taxonomists for standard genome sequencing and annotation.</title>
        <authorList>
            <consortium name="The Broad Institute Genomics Platform"/>
            <consortium name="The Broad Institute Genome Sequencing Center for Infectious Disease"/>
            <person name="Wu L."/>
            <person name="Ma J."/>
        </authorList>
    </citation>
    <scope>NUCLEOTIDE SEQUENCE [LARGE SCALE GENOMIC DNA]</scope>
    <source>
        <strain evidence="2">JCM 17441</strain>
    </source>
</reference>
<name>A0ABP8DUS0_9ACTN</name>
<protein>
    <submittedName>
        <fullName evidence="1">Uncharacterized protein</fullName>
    </submittedName>
</protein>